<feature type="chain" id="PRO_5046471430" evidence="1">
    <location>
        <begin position="26"/>
        <end position="143"/>
    </location>
</feature>
<organism evidence="2 3">
    <name type="scientific">Burkholderia pseudomultivorans</name>
    <dbReference type="NCBI Taxonomy" id="1207504"/>
    <lineage>
        <taxon>Bacteria</taxon>
        <taxon>Pseudomonadati</taxon>
        <taxon>Pseudomonadota</taxon>
        <taxon>Betaproteobacteria</taxon>
        <taxon>Burkholderiales</taxon>
        <taxon>Burkholderiaceae</taxon>
        <taxon>Burkholderia</taxon>
        <taxon>Burkholderia cepacia complex</taxon>
    </lineage>
</organism>
<evidence type="ECO:0000313" key="2">
    <source>
        <dbReference type="EMBL" id="MDR8757793.1"/>
    </source>
</evidence>
<accession>A0ABU2EDZ8</accession>
<keyword evidence="3" id="KW-1185">Reference proteome</keyword>
<reference evidence="2 3" key="1">
    <citation type="submission" date="2019-06" db="EMBL/GenBank/DDBJ databases">
        <title>Evolution of Burkholderia multivorans in the lungs of Cystic Fibrosis patients.</title>
        <authorList>
            <person name="Moreira L.M."/>
        </authorList>
    </citation>
    <scope>NUCLEOTIDE SEQUENCE [LARGE SCALE GENOMIC DNA]</scope>
    <source>
        <strain evidence="2 3">VC13239</strain>
    </source>
</reference>
<dbReference type="Proteomes" id="UP001248067">
    <property type="component" value="Unassembled WGS sequence"/>
</dbReference>
<sequence>MRTIIRTILAALLAYTALVTASAHAQVSSYYTYQDATANGCVARFMHRQTYDGGIAGNAISGYGVWVKVADTCGGGYNDTSDYAGMGYCSVGVISDSARCSVSGVVIRSFRVHANCGRELLAVVDGATYTGQASAACVGSVLN</sequence>
<dbReference type="RefSeq" id="WP_175897069.1">
    <property type="nucleotide sequence ID" value="NZ_CADFDQ010000031.1"/>
</dbReference>
<feature type="signal peptide" evidence="1">
    <location>
        <begin position="1"/>
        <end position="25"/>
    </location>
</feature>
<protein>
    <submittedName>
        <fullName evidence="2">Uncharacterized protein</fullName>
    </submittedName>
</protein>
<dbReference type="EMBL" id="VJSY01000071">
    <property type="protein sequence ID" value="MDR8757793.1"/>
    <property type="molecule type" value="Genomic_DNA"/>
</dbReference>
<comment type="caution">
    <text evidence="2">The sequence shown here is derived from an EMBL/GenBank/DDBJ whole genome shotgun (WGS) entry which is preliminary data.</text>
</comment>
<gene>
    <name evidence="2" type="ORF">FEQ00_06253</name>
</gene>
<keyword evidence="1" id="KW-0732">Signal</keyword>
<proteinExistence type="predicted"/>
<evidence type="ECO:0000256" key="1">
    <source>
        <dbReference type="SAM" id="SignalP"/>
    </source>
</evidence>
<name>A0ABU2EDZ8_9BURK</name>
<evidence type="ECO:0000313" key="3">
    <source>
        <dbReference type="Proteomes" id="UP001248067"/>
    </source>
</evidence>